<evidence type="ECO:0000256" key="1">
    <source>
        <dbReference type="SAM" id="MobiDB-lite"/>
    </source>
</evidence>
<evidence type="ECO:0000313" key="2">
    <source>
        <dbReference type="EMBL" id="KAF2165991.1"/>
    </source>
</evidence>
<evidence type="ECO:0000313" key="3">
    <source>
        <dbReference type="Proteomes" id="UP000799537"/>
    </source>
</evidence>
<reference evidence="2" key="1">
    <citation type="journal article" date="2020" name="Stud. Mycol.">
        <title>101 Dothideomycetes genomes: a test case for predicting lifestyles and emergence of pathogens.</title>
        <authorList>
            <person name="Haridas S."/>
            <person name="Albert R."/>
            <person name="Binder M."/>
            <person name="Bloem J."/>
            <person name="Labutti K."/>
            <person name="Salamov A."/>
            <person name="Andreopoulos B."/>
            <person name="Baker S."/>
            <person name="Barry K."/>
            <person name="Bills G."/>
            <person name="Bluhm B."/>
            <person name="Cannon C."/>
            <person name="Castanera R."/>
            <person name="Culley D."/>
            <person name="Daum C."/>
            <person name="Ezra D."/>
            <person name="Gonzalez J."/>
            <person name="Henrissat B."/>
            <person name="Kuo A."/>
            <person name="Liang C."/>
            <person name="Lipzen A."/>
            <person name="Lutzoni F."/>
            <person name="Magnuson J."/>
            <person name="Mondo S."/>
            <person name="Nolan M."/>
            <person name="Ohm R."/>
            <person name="Pangilinan J."/>
            <person name="Park H.-J."/>
            <person name="Ramirez L."/>
            <person name="Alfaro M."/>
            <person name="Sun H."/>
            <person name="Tritt A."/>
            <person name="Yoshinaga Y."/>
            <person name="Zwiers L.-H."/>
            <person name="Turgeon B."/>
            <person name="Goodwin S."/>
            <person name="Spatafora J."/>
            <person name="Crous P."/>
            <person name="Grigoriev I."/>
        </authorList>
    </citation>
    <scope>NUCLEOTIDE SEQUENCE</scope>
    <source>
        <strain evidence="2">ATCC 36951</strain>
    </source>
</reference>
<protein>
    <recommendedName>
        <fullName evidence="4">F-box domain-containing protein</fullName>
    </recommendedName>
</protein>
<evidence type="ECO:0008006" key="4">
    <source>
        <dbReference type="Google" id="ProtNLM"/>
    </source>
</evidence>
<dbReference type="PANTHER" id="PTHR42085">
    <property type="entry name" value="F-BOX DOMAIN-CONTAINING PROTEIN"/>
    <property type="match status" value="1"/>
</dbReference>
<dbReference type="PANTHER" id="PTHR42085:SF1">
    <property type="entry name" value="F-BOX DOMAIN-CONTAINING PROTEIN"/>
    <property type="match status" value="1"/>
</dbReference>
<accession>A0A6A6CG05</accession>
<name>A0A6A6CG05_ZASCE</name>
<proteinExistence type="predicted"/>
<dbReference type="RefSeq" id="XP_033666880.1">
    <property type="nucleotide sequence ID" value="XM_033806918.1"/>
</dbReference>
<feature type="region of interest" description="Disordered" evidence="1">
    <location>
        <begin position="1"/>
        <end position="20"/>
    </location>
</feature>
<sequence length="177" mass="20484">MARTKKPPPNPLQNASSQTGSKFFTLPPELRNYIYELAFNDSRCAILSLYCNMEYNTPPGILTSCKVIYAEARQLYYTNCEFVSHDIRDLRRWLEKIGTGSRKSLRKFALLTDPYNQRLLGSTVFAKQVLCQLDHMLQAKDVTVEIGAMRVLVKENWWCWELDKEGKKRVVKLSRGV</sequence>
<organism evidence="2 3">
    <name type="scientific">Zasmidium cellare ATCC 36951</name>
    <dbReference type="NCBI Taxonomy" id="1080233"/>
    <lineage>
        <taxon>Eukaryota</taxon>
        <taxon>Fungi</taxon>
        <taxon>Dikarya</taxon>
        <taxon>Ascomycota</taxon>
        <taxon>Pezizomycotina</taxon>
        <taxon>Dothideomycetes</taxon>
        <taxon>Dothideomycetidae</taxon>
        <taxon>Mycosphaerellales</taxon>
        <taxon>Mycosphaerellaceae</taxon>
        <taxon>Zasmidium</taxon>
    </lineage>
</organism>
<gene>
    <name evidence="2" type="ORF">M409DRAFT_23718</name>
</gene>
<dbReference type="OrthoDB" id="3645087at2759"/>
<dbReference type="InterPro" id="IPR038883">
    <property type="entry name" value="AN11006-like"/>
</dbReference>
<dbReference type="EMBL" id="ML993598">
    <property type="protein sequence ID" value="KAF2165991.1"/>
    <property type="molecule type" value="Genomic_DNA"/>
</dbReference>
<dbReference type="GeneID" id="54560190"/>
<dbReference type="AlphaFoldDB" id="A0A6A6CG05"/>
<keyword evidence="3" id="KW-1185">Reference proteome</keyword>
<dbReference type="Proteomes" id="UP000799537">
    <property type="component" value="Unassembled WGS sequence"/>
</dbReference>